<reference evidence="1" key="2">
    <citation type="submission" date="2023-04" db="EMBL/GenBank/DDBJ databases">
        <authorList>
            <person name="Bu L."/>
            <person name="Lu L."/>
            <person name="Laidemitt M.R."/>
            <person name="Zhang S.M."/>
            <person name="Mutuku M."/>
            <person name="Mkoji G."/>
            <person name="Steinauer M."/>
            <person name="Loker E.S."/>
        </authorList>
    </citation>
    <scope>NUCLEOTIDE SEQUENCE</scope>
    <source>
        <strain evidence="1">KasaAsao</strain>
        <tissue evidence="1">Whole Snail</tissue>
    </source>
</reference>
<proteinExistence type="predicted"/>
<evidence type="ECO:0000313" key="1">
    <source>
        <dbReference type="EMBL" id="KAK0067349.1"/>
    </source>
</evidence>
<comment type="caution">
    <text evidence="1">The sequence shown here is derived from an EMBL/GenBank/DDBJ whole genome shotgun (WGS) entry which is preliminary data.</text>
</comment>
<name>A0AAD8C6I8_BIOPF</name>
<protein>
    <submittedName>
        <fullName evidence="1">Uncharacterized protein</fullName>
    </submittedName>
</protein>
<dbReference type="EMBL" id="JASAOG010000008">
    <property type="protein sequence ID" value="KAK0067349.1"/>
    <property type="molecule type" value="Genomic_DNA"/>
</dbReference>
<sequence>MEYVWPHQVLDIGMESKKRLDMHKRTLWTVKLLPFVTLSNQFLFKLSYLRVHT</sequence>
<dbReference type="Proteomes" id="UP001233172">
    <property type="component" value="Unassembled WGS sequence"/>
</dbReference>
<reference evidence="1" key="1">
    <citation type="journal article" date="2023" name="PLoS Negl. Trop. Dis.">
        <title>A genome sequence for Biomphalaria pfeifferi, the major vector snail for the human-infecting parasite Schistosoma mansoni.</title>
        <authorList>
            <person name="Bu L."/>
            <person name="Lu L."/>
            <person name="Laidemitt M.R."/>
            <person name="Zhang S.M."/>
            <person name="Mutuku M."/>
            <person name="Mkoji G."/>
            <person name="Steinauer M."/>
            <person name="Loker E.S."/>
        </authorList>
    </citation>
    <scope>NUCLEOTIDE SEQUENCE</scope>
    <source>
        <strain evidence="1">KasaAsao</strain>
    </source>
</reference>
<gene>
    <name evidence="1" type="ORF">Bpfe_003447</name>
</gene>
<accession>A0AAD8C6I8</accession>
<dbReference type="AlphaFoldDB" id="A0AAD8C6I8"/>
<keyword evidence="2" id="KW-1185">Reference proteome</keyword>
<organism evidence="1 2">
    <name type="scientific">Biomphalaria pfeifferi</name>
    <name type="common">Bloodfluke planorb</name>
    <name type="synonym">Freshwater snail</name>
    <dbReference type="NCBI Taxonomy" id="112525"/>
    <lineage>
        <taxon>Eukaryota</taxon>
        <taxon>Metazoa</taxon>
        <taxon>Spiralia</taxon>
        <taxon>Lophotrochozoa</taxon>
        <taxon>Mollusca</taxon>
        <taxon>Gastropoda</taxon>
        <taxon>Heterobranchia</taxon>
        <taxon>Euthyneura</taxon>
        <taxon>Panpulmonata</taxon>
        <taxon>Hygrophila</taxon>
        <taxon>Lymnaeoidea</taxon>
        <taxon>Planorbidae</taxon>
        <taxon>Biomphalaria</taxon>
    </lineage>
</organism>
<feature type="non-terminal residue" evidence="1">
    <location>
        <position position="53"/>
    </location>
</feature>
<evidence type="ECO:0000313" key="2">
    <source>
        <dbReference type="Proteomes" id="UP001233172"/>
    </source>
</evidence>